<accession>A0A3A1P7A8</accession>
<evidence type="ECO:0000256" key="2">
    <source>
        <dbReference type="SAM" id="MobiDB-lite"/>
    </source>
</evidence>
<feature type="domain" description="BD-FAE-like" evidence="3">
    <location>
        <begin position="98"/>
        <end position="191"/>
    </location>
</feature>
<dbReference type="AlphaFoldDB" id="A0A3A1P7A8"/>
<sequence>MNLTLGTGSPRERPDAKSAQPRLAMHRWPPCRKGLPSPARPGSPRAMPSLRTIADVLLGYGRKAENRAGPRFRQPSLTLTYGDHPLQALDVYSAGPGERLLLVFVHGGAWQFGDKTRRLKDAKVPFAHDHGWHFAALNFRMVPEVDVRTMAEDVAAGLALLFARADELGIDRRRIVLMGHSSGAHLAALVASDPVLLGAHGLAPGDLAGVIAIDGAAYDPGEPSTGSRQFQKRLLDPAFAGADLAALSPVAQLEAHGADAPPFLIMHTASGFTGAQARLLERALMGAGGRVERHGFRGTSPLAHMRLSRWFGRAGFGPTEVARSWIEELAPPPQGEAKGG</sequence>
<dbReference type="Proteomes" id="UP000265366">
    <property type="component" value="Unassembled WGS sequence"/>
</dbReference>
<dbReference type="GO" id="GO:0016787">
    <property type="term" value="F:hydrolase activity"/>
    <property type="evidence" value="ECO:0007669"/>
    <property type="project" value="UniProtKB-KW"/>
</dbReference>
<dbReference type="PANTHER" id="PTHR48081">
    <property type="entry name" value="AB HYDROLASE SUPERFAMILY PROTEIN C4A8.06C"/>
    <property type="match status" value="1"/>
</dbReference>
<gene>
    <name evidence="4" type="ORF">D2V17_11045</name>
</gene>
<evidence type="ECO:0000313" key="5">
    <source>
        <dbReference type="Proteomes" id="UP000265366"/>
    </source>
</evidence>
<protein>
    <submittedName>
        <fullName evidence="4">Alpha/beta hydrolase</fullName>
    </submittedName>
</protein>
<feature type="region of interest" description="Disordered" evidence="2">
    <location>
        <begin position="1"/>
        <end position="47"/>
    </location>
</feature>
<dbReference type="Gene3D" id="3.40.50.1820">
    <property type="entry name" value="alpha/beta hydrolase"/>
    <property type="match status" value="1"/>
</dbReference>
<dbReference type="InterPro" id="IPR029058">
    <property type="entry name" value="AB_hydrolase_fold"/>
</dbReference>
<proteinExistence type="predicted"/>
<dbReference type="EMBL" id="QXFM01000100">
    <property type="protein sequence ID" value="RIV85269.1"/>
    <property type="molecule type" value="Genomic_DNA"/>
</dbReference>
<dbReference type="InterPro" id="IPR049492">
    <property type="entry name" value="BD-FAE-like_dom"/>
</dbReference>
<dbReference type="InterPro" id="IPR050300">
    <property type="entry name" value="GDXG_lipolytic_enzyme"/>
</dbReference>
<organism evidence="4 5">
    <name type="scientific">Aurantiacibacter xanthus</name>
    <dbReference type="NCBI Taxonomy" id="1784712"/>
    <lineage>
        <taxon>Bacteria</taxon>
        <taxon>Pseudomonadati</taxon>
        <taxon>Pseudomonadota</taxon>
        <taxon>Alphaproteobacteria</taxon>
        <taxon>Sphingomonadales</taxon>
        <taxon>Erythrobacteraceae</taxon>
        <taxon>Aurantiacibacter</taxon>
    </lineage>
</organism>
<dbReference type="Pfam" id="PF20434">
    <property type="entry name" value="BD-FAE"/>
    <property type="match status" value="1"/>
</dbReference>
<name>A0A3A1P7A8_9SPHN</name>
<evidence type="ECO:0000259" key="3">
    <source>
        <dbReference type="Pfam" id="PF20434"/>
    </source>
</evidence>
<dbReference type="PANTHER" id="PTHR48081:SF33">
    <property type="entry name" value="KYNURENINE FORMAMIDASE"/>
    <property type="match status" value="1"/>
</dbReference>
<reference evidence="4 5" key="1">
    <citation type="submission" date="2018-08" db="EMBL/GenBank/DDBJ databases">
        <title>Erythrobacter zhengii sp.nov., a bacterium isolated from deep-sea sediment.</title>
        <authorList>
            <person name="Fang C."/>
            <person name="Wu Y.-H."/>
            <person name="Sun C."/>
            <person name="Wang H."/>
            <person name="Cheng H."/>
            <person name="Meng F.-X."/>
            <person name="Wang C.-S."/>
            <person name="Xu X.-W."/>
        </authorList>
    </citation>
    <scope>NUCLEOTIDE SEQUENCE [LARGE SCALE GENOMIC DNA]</scope>
    <source>
        <strain evidence="4 5">CCTCC AB 2015396</strain>
    </source>
</reference>
<dbReference type="OrthoDB" id="9771666at2"/>
<keyword evidence="5" id="KW-1185">Reference proteome</keyword>
<keyword evidence="1 4" id="KW-0378">Hydrolase</keyword>
<dbReference type="SUPFAM" id="SSF53474">
    <property type="entry name" value="alpha/beta-Hydrolases"/>
    <property type="match status" value="1"/>
</dbReference>
<evidence type="ECO:0000313" key="4">
    <source>
        <dbReference type="EMBL" id="RIV85269.1"/>
    </source>
</evidence>
<comment type="caution">
    <text evidence="4">The sequence shown here is derived from an EMBL/GenBank/DDBJ whole genome shotgun (WGS) entry which is preliminary data.</text>
</comment>
<evidence type="ECO:0000256" key="1">
    <source>
        <dbReference type="ARBA" id="ARBA00022801"/>
    </source>
</evidence>